<dbReference type="AlphaFoldDB" id="A0A0L8GUR6"/>
<keyword evidence="1" id="KW-0862">Zinc</keyword>
<gene>
    <name evidence="3" type="ORF">OCBIM_22027985mg</name>
</gene>
<dbReference type="PROSITE" id="PS51083">
    <property type="entry name" value="ZF_HIT"/>
    <property type="match status" value="1"/>
</dbReference>
<sequence length="408" mass="46837">MESVMEESNVENIGLSSQRSKPCVFCLLNVSKYTCPRCKAVYCSVNCYRSEKHLQCSESFYKNCVTEGLVDLAVSQSEREEMIEILKKASEADEDDYEDSDEEECSLAERLTGLDLDKDTDKIWDVLSKQEKEEFQRLLRDERLGGLIEFWSPWWSHKETSKVEDLDADLKPDKAFPQLYKDIPHISQILKNSKPSSDLRFTVISTVYSYAYICRLHNGDYLNTPLDCANEVLHLCDVLDTTQNYSSTSDALHACLNRSNEDSSSIQASQKFSISIIKDIINIIEGPCTQKPLHYLLRALSDLLKMFQCAQKEISKDLKKEKSSNETLISHLKTQRKKLFRSEKKILFLLSWAQSYGLALHGCLQELNLEFCELSSELASVTNTKKQFEDEWKGKRPPTKEPLIEVLN</sequence>
<name>A0A0L8GUR6_OCTBM</name>
<dbReference type="EMBL" id="KQ420415">
    <property type="protein sequence ID" value="KOF80360.1"/>
    <property type="molecule type" value="Genomic_DNA"/>
</dbReference>
<dbReference type="KEGG" id="obi:106874760"/>
<keyword evidence="1" id="KW-0863">Zinc-finger</keyword>
<dbReference type="Gene3D" id="3.30.60.190">
    <property type="match status" value="1"/>
</dbReference>
<dbReference type="STRING" id="37653.A0A0L8GUR6"/>
<dbReference type="PANTHER" id="PTHR15555:SF0">
    <property type="entry name" value="ZINC FINGER HIT DOMAIN-CONTAINING PROTEIN 2"/>
    <property type="match status" value="1"/>
</dbReference>
<evidence type="ECO:0000256" key="1">
    <source>
        <dbReference type="PROSITE-ProRule" id="PRU00453"/>
    </source>
</evidence>
<organism evidence="3">
    <name type="scientific">Octopus bimaculoides</name>
    <name type="common">California two-spotted octopus</name>
    <dbReference type="NCBI Taxonomy" id="37653"/>
    <lineage>
        <taxon>Eukaryota</taxon>
        <taxon>Metazoa</taxon>
        <taxon>Spiralia</taxon>
        <taxon>Lophotrochozoa</taxon>
        <taxon>Mollusca</taxon>
        <taxon>Cephalopoda</taxon>
        <taxon>Coleoidea</taxon>
        <taxon>Octopodiformes</taxon>
        <taxon>Octopoda</taxon>
        <taxon>Incirrata</taxon>
        <taxon>Octopodidae</taxon>
        <taxon>Octopus</taxon>
    </lineage>
</organism>
<accession>A0A0L8GUR6</accession>
<evidence type="ECO:0000259" key="2">
    <source>
        <dbReference type="PROSITE" id="PS51083"/>
    </source>
</evidence>
<dbReference type="SUPFAM" id="SSF144232">
    <property type="entry name" value="HIT/MYND zinc finger-like"/>
    <property type="match status" value="1"/>
</dbReference>
<reference evidence="3" key="1">
    <citation type="submission" date="2015-07" db="EMBL/GenBank/DDBJ databases">
        <title>MeaNS - Measles Nucleotide Surveillance Program.</title>
        <authorList>
            <person name="Tran T."/>
            <person name="Druce J."/>
        </authorList>
    </citation>
    <scope>NUCLEOTIDE SEQUENCE</scope>
    <source>
        <strain evidence="3">UCB-OBI-ISO-001</strain>
        <tissue evidence="3">Gonad</tissue>
    </source>
</reference>
<feature type="domain" description="HIT-type" evidence="2">
    <location>
        <begin position="23"/>
        <end position="56"/>
    </location>
</feature>
<dbReference type="OMA" id="WHLWRLL"/>
<evidence type="ECO:0000313" key="3">
    <source>
        <dbReference type="EMBL" id="KOF80360.1"/>
    </source>
</evidence>
<dbReference type="InterPro" id="IPR039646">
    <property type="entry name" value="ZNHIT2"/>
</dbReference>
<dbReference type="OrthoDB" id="10005492at2759"/>
<dbReference type="InterPro" id="IPR007529">
    <property type="entry name" value="Znf_HIT"/>
</dbReference>
<dbReference type="EMBL" id="KQ420415">
    <property type="protein sequence ID" value="KOF80361.1"/>
    <property type="molecule type" value="Genomic_DNA"/>
</dbReference>
<dbReference type="PANTHER" id="PTHR15555">
    <property type="entry name" value="ZINC FINGER HIT DOMAIN CONTAINING PROTEIN 2 PROTEIN FON -RELATED"/>
    <property type="match status" value="1"/>
</dbReference>
<protein>
    <recommendedName>
        <fullName evidence="2">HIT-type domain-containing protein</fullName>
    </recommendedName>
</protein>
<dbReference type="Pfam" id="PF04438">
    <property type="entry name" value="zf-HIT"/>
    <property type="match status" value="1"/>
</dbReference>
<proteinExistence type="predicted"/>
<dbReference type="GO" id="GO:0008270">
    <property type="term" value="F:zinc ion binding"/>
    <property type="evidence" value="ECO:0007669"/>
    <property type="project" value="UniProtKB-UniRule"/>
</dbReference>
<dbReference type="CDD" id="cd23024">
    <property type="entry name" value="zf-HIT_ZNHIT2-3"/>
    <property type="match status" value="1"/>
</dbReference>
<keyword evidence="1" id="KW-0479">Metal-binding</keyword>